<comment type="similarity">
    <text evidence="2 7">Belongs to the CSM3 family.</text>
</comment>
<evidence type="ECO:0000313" key="11">
    <source>
        <dbReference type="Proteomes" id="UP000825729"/>
    </source>
</evidence>
<evidence type="ECO:0000256" key="6">
    <source>
        <dbReference type="PROSITE-ProRule" id="PRU00047"/>
    </source>
</evidence>
<name>A0AAV7E0L6_ARIFI</name>
<evidence type="ECO:0000313" key="10">
    <source>
        <dbReference type="EMBL" id="KAG9442324.1"/>
    </source>
</evidence>
<evidence type="ECO:0000256" key="5">
    <source>
        <dbReference type="ARBA" id="ARBA00023306"/>
    </source>
</evidence>
<comment type="subcellular location">
    <subcellularLocation>
        <location evidence="1 7">Nucleus</location>
    </subcellularLocation>
</comment>
<dbReference type="Gene3D" id="4.10.60.10">
    <property type="entry name" value="Zinc finger, CCHC-type"/>
    <property type="match status" value="1"/>
</dbReference>
<dbReference type="GO" id="GO:0008270">
    <property type="term" value="F:zinc ion binding"/>
    <property type="evidence" value="ECO:0007669"/>
    <property type="project" value="UniProtKB-KW"/>
</dbReference>
<dbReference type="Proteomes" id="UP000825729">
    <property type="component" value="Unassembled WGS sequence"/>
</dbReference>
<dbReference type="AlphaFoldDB" id="A0AAV7E0L6"/>
<comment type="function">
    <text evidence="7">Plays an important role in the control of DNA replication and the maintenance of replication fork stability.</text>
</comment>
<protein>
    <recommendedName>
        <fullName evidence="9">CCHC-type domain-containing protein</fullName>
    </recommendedName>
</protein>
<dbReference type="SUPFAM" id="SSF57756">
    <property type="entry name" value="Retrovirus zinc finger-like domains"/>
    <property type="match status" value="1"/>
</dbReference>
<evidence type="ECO:0000256" key="2">
    <source>
        <dbReference type="ARBA" id="ARBA00006075"/>
    </source>
</evidence>
<keyword evidence="3 7" id="KW-0227">DNA damage</keyword>
<evidence type="ECO:0000256" key="3">
    <source>
        <dbReference type="ARBA" id="ARBA00022763"/>
    </source>
</evidence>
<dbReference type="InterPro" id="IPR036875">
    <property type="entry name" value="Znf_CCHC_sf"/>
</dbReference>
<dbReference type="GO" id="GO:0000076">
    <property type="term" value="P:DNA replication checkpoint signaling"/>
    <property type="evidence" value="ECO:0007669"/>
    <property type="project" value="UniProtKB-UniRule"/>
</dbReference>
<feature type="compositionally biased region" description="Low complexity" evidence="8">
    <location>
        <begin position="187"/>
        <end position="204"/>
    </location>
</feature>
<keyword evidence="11" id="KW-1185">Reference proteome</keyword>
<evidence type="ECO:0000256" key="4">
    <source>
        <dbReference type="ARBA" id="ARBA00023242"/>
    </source>
</evidence>
<evidence type="ECO:0000256" key="7">
    <source>
        <dbReference type="RuleBase" id="RU366049"/>
    </source>
</evidence>
<dbReference type="PANTHER" id="PTHR13220">
    <property type="entry name" value="TIMELESS INTERACTING-RELATED"/>
    <property type="match status" value="1"/>
</dbReference>
<dbReference type="GO" id="GO:0006974">
    <property type="term" value="P:DNA damage response"/>
    <property type="evidence" value="ECO:0007669"/>
    <property type="project" value="UniProtKB-KW"/>
</dbReference>
<dbReference type="InterPro" id="IPR040038">
    <property type="entry name" value="TIPIN/Csm3/Swi3"/>
</dbReference>
<dbReference type="Pfam" id="PF07962">
    <property type="entry name" value="Swi3"/>
    <property type="match status" value="1"/>
</dbReference>
<dbReference type="EMBL" id="JAINDJ010000007">
    <property type="protein sequence ID" value="KAG9442324.1"/>
    <property type="molecule type" value="Genomic_DNA"/>
</dbReference>
<dbReference type="SMART" id="SM00343">
    <property type="entry name" value="ZnF_C2HC"/>
    <property type="match status" value="1"/>
</dbReference>
<dbReference type="InterPro" id="IPR001878">
    <property type="entry name" value="Znf_CCHC"/>
</dbReference>
<proteinExistence type="inferred from homology"/>
<dbReference type="GO" id="GO:0031298">
    <property type="term" value="C:replication fork protection complex"/>
    <property type="evidence" value="ECO:0007669"/>
    <property type="project" value="TreeGrafter"/>
</dbReference>
<accession>A0AAV7E0L6</accession>
<keyword evidence="6" id="KW-0862">Zinc</keyword>
<sequence length="448" mass="49067">MEEAVISKDQISNAFRQRKEAAMDEILDGRGHFVEEAPGKGQSPESMHVPQGDRQLPLVGKDGVGRRAPDLHKSVDDIAAASVGKCRSSDGVKEINRGQQLRTDAEDDVCPLEVERSRLNMLINGPRLKKMVFNGVYGEEDRSRKRNGDGKMQGNGGAAPTGCYKCGRPGHWSRDCPISPSNPEGGSKPNPESNTTSNPKPNSSRGPYKPGGPNSTEGAPEKPKRLSSTRPKLTAELLLSNDGLGYVLRHFPGAFKYHGRGHEISDLNNLISLYAQWHKHLIPYYSFGQFLQKVEKLGGTRRVKMCLRELRDRVANGGDPTKLHEAPVENIDPHHEADAEENMDGDLSVPNEDNLLVENLEGDNIQEEMLDEIYMKASEEPSIAISAEAAPQPSPVPEVPSQTLDKGQDASKFSSVTAEQKARMEANRLKALERMKARASQEASVPSA</sequence>
<keyword evidence="6" id="KW-0479">Metal-binding</keyword>
<reference evidence="10 11" key="1">
    <citation type="submission" date="2021-07" db="EMBL/GenBank/DDBJ databases">
        <title>The Aristolochia fimbriata genome: insights into angiosperm evolution, floral development and chemical biosynthesis.</title>
        <authorList>
            <person name="Jiao Y."/>
        </authorList>
    </citation>
    <scope>NUCLEOTIDE SEQUENCE [LARGE SCALE GENOMIC DNA]</scope>
    <source>
        <strain evidence="10">IBCAS-2021</strain>
        <tissue evidence="10">Leaf</tissue>
    </source>
</reference>
<dbReference type="GO" id="GO:0043111">
    <property type="term" value="P:replication fork arrest"/>
    <property type="evidence" value="ECO:0007669"/>
    <property type="project" value="TreeGrafter"/>
</dbReference>
<organism evidence="10 11">
    <name type="scientific">Aristolochia fimbriata</name>
    <name type="common">White veined hardy Dutchman's pipe vine</name>
    <dbReference type="NCBI Taxonomy" id="158543"/>
    <lineage>
        <taxon>Eukaryota</taxon>
        <taxon>Viridiplantae</taxon>
        <taxon>Streptophyta</taxon>
        <taxon>Embryophyta</taxon>
        <taxon>Tracheophyta</taxon>
        <taxon>Spermatophyta</taxon>
        <taxon>Magnoliopsida</taxon>
        <taxon>Magnoliidae</taxon>
        <taxon>Piperales</taxon>
        <taxon>Aristolochiaceae</taxon>
        <taxon>Aristolochia</taxon>
    </lineage>
</organism>
<feature type="domain" description="CCHC-type" evidence="9">
    <location>
        <begin position="163"/>
        <end position="177"/>
    </location>
</feature>
<evidence type="ECO:0000259" key="9">
    <source>
        <dbReference type="PROSITE" id="PS50158"/>
    </source>
</evidence>
<feature type="region of interest" description="Disordered" evidence="8">
    <location>
        <begin position="34"/>
        <end position="54"/>
    </location>
</feature>
<feature type="region of interest" description="Disordered" evidence="8">
    <location>
        <begin position="388"/>
        <end position="423"/>
    </location>
</feature>
<evidence type="ECO:0000256" key="1">
    <source>
        <dbReference type="ARBA" id="ARBA00004123"/>
    </source>
</evidence>
<evidence type="ECO:0000256" key="8">
    <source>
        <dbReference type="SAM" id="MobiDB-lite"/>
    </source>
</evidence>
<keyword evidence="4 7" id="KW-0539">Nucleus</keyword>
<feature type="region of interest" description="Disordered" evidence="8">
    <location>
        <begin position="140"/>
        <end position="230"/>
    </location>
</feature>
<dbReference type="InterPro" id="IPR012923">
    <property type="entry name" value="Csm3"/>
</dbReference>
<dbReference type="GO" id="GO:0003677">
    <property type="term" value="F:DNA binding"/>
    <property type="evidence" value="ECO:0007669"/>
    <property type="project" value="TreeGrafter"/>
</dbReference>
<comment type="caution">
    <text evidence="10">The sequence shown here is derived from an EMBL/GenBank/DDBJ whole genome shotgun (WGS) entry which is preliminary data.</text>
</comment>
<dbReference type="Pfam" id="PF00098">
    <property type="entry name" value="zf-CCHC"/>
    <property type="match status" value="1"/>
</dbReference>
<dbReference type="PANTHER" id="PTHR13220:SF11">
    <property type="entry name" value="TIMELESS-INTERACTING PROTEIN"/>
    <property type="match status" value="1"/>
</dbReference>
<feature type="compositionally biased region" description="Basic and acidic residues" evidence="8">
    <location>
        <begin position="140"/>
        <end position="149"/>
    </location>
</feature>
<dbReference type="PROSITE" id="PS50158">
    <property type="entry name" value="ZF_CCHC"/>
    <property type="match status" value="1"/>
</dbReference>
<gene>
    <name evidence="10" type="ORF">H6P81_018178</name>
</gene>
<keyword evidence="6" id="KW-0863">Zinc-finger</keyword>
<dbReference type="GO" id="GO:0031297">
    <property type="term" value="P:replication fork processing"/>
    <property type="evidence" value="ECO:0007669"/>
    <property type="project" value="UniProtKB-UniRule"/>
</dbReference>
<keyword evidence="5 7" id="KW-0131">Cell cycle</keyword>